<keyword evidence="2" id="KW-0677">Repeat</keyword>
<dbReference type="GO" id="GO:0003677">
    <property type="term" value="F:DNA binding"/>
    <property type="evidence" value="ECO:0007669"/>
    <property type="project" value="UniProtKB-KW"/>
</dbReference>
<dbReference type="PRINTS" id="PR00929">
    <property type="entry name" value="ATHOOK"/>
</dbReference>
<evidence type="ECO:0000256" key="6">
    <source>
        <dbReference type="SAM" id="MobiDB-lite"/>
    </source>
</evidence>
<feature type="region of interest" description="Disordered" evidence="6">
    <location>
        <begin position="341"/>
        <end position="362"/>
    </location>
</feature>
<organism evidence="7">
    <name type="scientific">Populus davidiana</name>
    <dbReference type="NCBI Taxonomy" id="266767"/>
    <lineage>
        <taxon>Eukaryota</taxon>
        <taxon>Viridiplantae</taxon>
        <taxon>Streptophyta</taxon>
        <taxon>Embryophyta</taxon>
        <taxon>Tracheophyta</taxon>
        <taxon>Spermatophyta</taxon>
        <taxon>Magnoliopsida</taxon>
        <taxon>eudicotyledons</taxon>
        <taxon>Gunneridae</taxon>
        <taxon>Pentapetalae</taxon>
        <taxon>rosids</taxon>
        <taxon>fabids</taxon>
        <taxon>Malpighiales</taxon>
        <taxon>Salicaceae</taxon>
        <taxon>Saliceae</taxon>
        <taxon>Populus</taxon>
    </lineage>
</organism>
<dbReference type="InterPro" id="IPR001680">
    <property type="entry name" value="WD40_rpt"/>
</dbReference>
<sequence>MEEQEELLGGKGAGIRVSTFDYSVEKHFKEMDMISKLCGEAETDSVDETEIQCFKSSIIFLSEWKHYKYDPRIIRFASETDNSQQKCVLGGIKLPQFSSATVPKERPNGGATSLEYSKDFVIYVGGSVWALDWCPRVHERPDNHIKREFVAISAHPPESYYHKIGVPLTGRGIIHIWCVLNVGVDEEAPPMKNSKLGARNNRSKMDNSVELNRLVQIWCVLNVGRDEEAVPMKKSKLGARYNVSKMDKSVELNRPKGRPRKKPIEESSSNEATKALVKMPKGRPRKRPREESPSNEVMAEISSKRPKGRPRKKPIEESPSNEAVEEILAPVNEATKEILAQVKRGGRPRKNPTNESLDSLDSSNQYVQALSVEYPQDSTGLLSIEGISQNSQDEAKQKHTVKERKKFTKQLFDCNTNLKATAQSRRLNSNARKGSDSGDVACPLVLIHNEDDNVSLDFNSTSSTVNYQTHENSGLNTAMPAYGSDNVSLNINPTSSIPKDADLPRVVLCLAHNGKVAWDVKWQPCNAPPSKFQHRMGYLAVLLGNGSLEVWDVPLPHAMKSVYSSSNLEGTDPRFVKIKPVFRCSTLKCGGIQSIPLAVEWSTSYPHDYLLAGCHDGTVALWKFSASGASGDTRPLLCFSADTVPIRAIAWVPSESDQESPNLILTAGHLGLKFWDIRDPFRPLWDLHPAPKLIYSLDWLPDPRCIILSFDDGTMRLLSLARAAYDAAVNGKPSVGPKQLGMHVFNCSSFAIWSVQVSRLTGTLVLSFALVLK</sequence>
<reference evidence="7" key="1">
    <citation type="submission" date="2020-03" db="EMBL/GenBank/DDBJ databases">
        <authorList>
            <person name="Zhang R."/>
        </authorList>
    </citation>
    <scope>NUCLEOTIDE SEQUENCE</scope>
</reference>
<dbReference type="SMART" id="SM00320">
    <property type="entry name" value="WD40"/>
    <property type="match status" value="4"/>
</dbReference>
<feature type="region of interest" description="Disordered" evidence="6">
    <location>
        <begin position="248"/>
        <end position="326"/>
    </location>
</feature>
<proteinExistence type="predicted"/>
<dbReference type="InterPro" id="IPR015943">
    <property type="entry name" value="WD40/YVTN_repeat-like_dom_sf"/>
</dbReference>
<name>A0A6M2ELQ4_9ROSI</name>
<keyword evidence="4" id="KW-0804">Transcription</keyword>
<evidence type="ECO:0000256" key="2">
    <source>
        <dbReference type="ARBA" id="ARBA00022737"/>
    </source>
</evidence>
<dbReference type="InterPro" id="IPR036322">
    <property type="entry name" value="WD40_repeat_dom_sf"/>
</dbReference>
<dbReference type="GO" id="GO:0006383">
    <property type="term" value="P:transcription by RNA polymerase III"/>
    <property type="evidence" value="ECO:0007669"/>
    <property type="project" value="TreeGrafter"/>
</dbReference>
<evidence type="ECO:0000256" key="5">
    <source>
        <dbReference type="ARBA" id="ARBA00023242"/>
    </source>
</evidence>
<dbReference type="EMBL" id="GILB01004825">
    <property type="protein sequence ID" value="NUU85158.1"/>
    <property type="molecule type" value="Transcribed_RNA"/>
</dbReference>
<dbReference type="Gene3D" id="2.130.10.10">
    <property type="entry name" value="YVTN repeat-like/Quinoprotein amine dehydrogenase"/>
    <property type="match status" value="1"/>
</dbReference>
<dbReference type="PRINTS" id="PR00930">
    <property type="entry name" value="HIGHMOBLTYIY"/>
</dbReference>
<dbReference type="GO" id="GO:0000127">
    <property type="term" value="C:transcription factor TFIIIC complex"/>
    <property type="evidence" value="ECO:0007669"/>
    <property type="project" value="TreeGrafter"/>
</dbReference>
<dbReference type="InterPro" id="IPR052416">
    <property type="entry name" value="GTF3C_component"/>
</dbReference>
<accession>A0A6M2ELQ4</accession>
<dbReference type="InterPro" id="IPR017956">
    <property type="entry name" value="AT_hook_DNA-bd_motif"/>
</dbReference>
<protein>
    <submittedName>
        <fullName evidence="7">Uncharacterized protein</fullName>
    </submittedName>
</protein>
<dbReference type="PANTHER" id="PTHR15052">
    <property type="entry name" value="RNA POLYMERASE III TRANSCRIPTION INITIATION FACTOR COMPLEX SUBUNIT"/>
    <property type="match status" value="1"/>
</dbReference>
<keyword evidence="3" id="KW-0238">DNA-binding</keyword>
<dbReference type="SUPFAM" id="SSF50978">
    <property type="entry name" value="WD40 repeat-like"/>
    <property type="match status" value="1"/>
</dbReference>
<evidence type="ECO:0000256" key="3">
    <source>
        <dbReference type="ARBA" id="ARBA00023125"/>
    </source>
</evidence>
<dbReference type="GO" id="GO:0000785">
    <property type="term" value="C:chromatin"/>
    <property type="evidence" value="ECO:0007669"/>
    <property type="project" value="InterPro"/>
</dbReference>
<dbReference type="InterPro" id="IPR000116">
    <property type="entry name" value="HMGA"/>
</dbReference>
<dbReference type="PANTHER" id="PTHR15052:SF2">
    <property type="entry name" value="GENERAL TRANSCRIPTION FACTOR 3C POLYPEPTIDE 2"/>
    <property type="match status" value="1"/>
</dbReference>
<evidence type="ECO:0000313" key="7">
    <source>
        <dbReference type="EMBL" id="NUU85158.1"/>
    </source>
</evidence>
<dbReference type="GO" id="GO:0005634">
    <property type="term" value="C:nucleus"/>
    <property type="evidence" value="ECO:0007669"/>
    <property type="project" value="UniProtKB-SubCell"/>
</dbReference>
<dbReference type="AlphaFoldDB" id="A0A6M2ELQ4"/>
<feature type="compositionally biased region" description="Polar residues" evidence="6">
    <location>
        <begin position="351"/>
        <end position="362"/>
    </location>
</feature>
<keyword evidence="5" id="KW-0539">Nucleus</keyword>
<evidence type="ECO:0000256" key="4">
    <source>
        <dbReference type="ARBA" id="ARBA00023163"/>
    </source>
</evidence>
<dbReference type="GO" id="GO:0006355">
    <property type="term" value="P:regulation of DNA-templated transcription"/>
    <property type="evidence" value="ECO:0007669"/>
    <property type="project" value="InterPro"/>
</dbReference>
<comment type="subcellular location">
    <subcellularLocation>
        <location evidence="1">Nucleus</location>
    </subcellularLocation>
</comment>
<evidence type="ECO:0000256" key="1">
    <source>
        <dbReference type="ARBA" id="ARBA00004123"/>
    </source>
</evidence>